<dbReference type="KEGG" id="ahb:bsdtb5_29030"/>
<reference evidence="3 4" key="1">
    <citation type="submission" date="2020-11" db="EMBL/GenBank/DDBJ databases">
        <title>Draft genome sequencing of a Lachnospiraceae strain isolated from anoxic soil subjected to BSD treatment.</title>
        <authorList>
            <person name="Uek A."/>
            <person name="Tonouchi A."/>
        </authorList>
    </citation>
    <scope>NUCLEOTIDE SEQUENCE [LARGE SCALE GENOMIC DNA]</scope>
    <source>
        <strain evidence="3 4">TB5</strain>
    </source>
</reference>
<sequence>MFCPECGAKVPDDAAFCGECGTKIEIQPTITGPTNESKQELMYQPPASAIPTFHPKKQMSKMAKIVLTEAILLAVGLFSFVAIGKKQFGPAQVAKHHFLKEMNGDWEGVYDDLDIATSDFLTKKEFLKAKENQGATKYNTYQIDSNSSSKKDISTTVDISYRLKGEHDDSAFNVELNKQSSRNFLFFDSWKVAPDNYIYSDYSITVPSKAKVVLDGITLGSSYLNNESEDDSYDSYVIPELFIGQHDIKITQDNMEDIKSTISTDNEGYYLENMTLNKDVQTELAKDAAKAMKELYAAAATQSPFSDISDLFISDEVQRSNMKDSYTYFSSYFSSGDGTGIDAIDFSNVTGDVSYDTIDNQLYITVTVDYDYNLTYSVNDYWSGEKQTNTYSNSSSTDFTYVYEDGKWLLDRTDFNTLYY</sequence>
<evidence type="ECO:0000256" key="1">
    <source>
        <dbReference type="SAM" id="Phobius"/>
    </source>
</evidence>
<organism evidence="3 4">
    <name type="scientific">Anaeromicropila herbilytica</name>
    <dbReference type="NCBI Taxonomy" id="2785025"/>
    <lineage>
        <taxon>Bacteria</taxon>
        <taxon>Bacillati</taxon>
        <taxon>Bacillota</taxon>
        <taxon>Clostridia</taxon>
        <taxon>Lachnospirales</taxon>
        <taxon>Lachnospiraceae</taxon>
        <taxon>Anaeromicropila</taxon>
    </lineage>
</organism>
<keyword evidence="1" id="KW-0472">Membrane</keyword>
<keyword evidence="4" id="KW-1185">Reference proteome</keyword>
<evidence type="ECO:0000259" key="2">
    <source>
        <dbReference type="Pfam" id="PF13240"/>
    </source>
</evidence>
<gene>
    <name evidence="3" type="ORF">bsdtb5_29030</name>
</gene>
<feature type="transmembrane region" description="Helical" evidence="1">
    <location>
        <begin position="65"/>
        <end position="83"/>
    </location>
</feature>
<protein>
    <recommendedName>
        <fullName evidence="2">Zinc-ribbon domain-containing protein</fullName>
    </recommendedName>
</protein>
<dbReference type="RefSeq" id="WP_271712719.1">
    <property type="nucleotide sequence ID" value="NZ_AP024169.1"/>
</dbReference>
<dbReference type="InterPro" id="IPR026870">
    <property type="entry name" value="Zinc_ribbon_dom"/>
</dbReference>
<keyword evidence="1" id="KW-1133">Transmembrane helix</keyword>
<evidence type="ECO:0000313" key="4">
    <source>
        <dbReference type="Proteomes" id="UP000595897"/>
    </source>
</evidence>
<keyword evidence="1" id="KW-0812">Transmembrane</keyword>
<feature type="domain" description="Zinc-ribbon" evidence="2">
    <location>
        <begin position="2"/>
        <end position="24"/>
    </location>
</feature>
<dbReference type="Pfam" id="PF13240">
    <property type="entry name" value="Zn_Ribbon_1"/>
    <property type="match status" value="1"/>
</dbReference>
<dbReference type="AlphaFoldDB" id="A0A7R7IDC6"/>
<evidence type="ECO:0000313" key="3">
    <source>
        <dbReference type="EMBL" id="BCN31608.1"/>
    </source>
</evidence>
<proteinExistence type="predicted"/>
<name>A0A7R7IDC6_9FIRM</name>
<dbReference type="Proteomes" id="UP000595897">
    <property type="component" value="Chromosome"/>
</dbReference>
<accession>A0A7R7IDC6</accession>
<dbReference type="EMBL" id="AP024169">
    <property type="protein sequence ID" value="BCN31608.1"/>
    <property type="molecule type" value="Genomic_DNA"/>
</dbReference>